<evidence type="ECO:0000256" key="1">
    <source>
        <dbReference type="ARBA" id="ARBA00023125"/>
    </source>
</evidence>
<dbReference type="Pfam" id="PF05224">
    <property type="entry name" value="NDT80_PhoG"/>
    <property type="match status" value="1"/>
</dbReference>
<dbReference type="GO" id="GO:0051321">
    <property type="term" value="P:meiotic cell cycle"/>
    <property type="evidence" value="ECO:0007669"/>
    <property type="project" value="TreeGrafter"/>
</dbReference>
<evidence type="ECO:0000256" key="2">
    <source>
        <dbReference type="SAM" id="MobiDB-lite"/>
    </source>
</evidence>
<dbReference type="GO" id="GO:0045944">
    <property type="term" value="P:positive regulation of transcription by RNA polymerase II"/>
    <property type="evidence" value="ECO:0007669"/>
    <property type="project" value="TreeGrafter"/>
</dbReference>
<keyword evidence="1" id="KW-0238">DNA-binding</keyword>
<dbReference type="InterPro" id="IPR052605">
    <property type="entry name" value="Fungal_trans_regulator"/>
</dbReference>
<organism evidence="4">
    <name type="scientific">Aspergillus arachidicola</name>
    <dbReference type="NCBI Taxonomy" id="656916"/>
    <lineage>
        <taxon>Eukaryota</taxon>
        <taxon>Fungi</taxon>
        <taxon>Dikarya</taxon>
        <taxon>Ascomycota</taxon>
        <taxon>Pezizomycotina</taxon>
        <taxon>Eurotiomycetes</taxon>
        <taxon>Eurotiomycetidae</taxon>
        <taxon>Eurotiales</taxon>
        <taxon>Aspergillaceae</taxon>
        <taxon>Aspergillus</taxon>
        <taxon>Aspergillus subgen. Circumdati</taxon>
    </lineage>
</organism>
<protein>
    <recommendedName>
        <fullName evidence="3">NDT80 domain-containing protein</fullName>
    </recommendedName>
</protein>
<dbReference type="InterPro" id="IPR008967">
    <property type="entry name" value="p53-like_TF_DNA-bd_sf"/>
</dbReference>
<dbReference type="GO" id="GO:0003700">
    <property type="term" value="F:DNA-binding transcription factor activity"/>
    <property type="evidence" value="ECO:0007669"/>
    <property type="project" value="InterPro"/>
</dbReference>
<evidence type="ECO:0000313" key="4">
    <source>
        <dbReference type="EMBL" id="KAE8335358.1"/>
    </source>
</evidence>
<dbReference type="AlphaFoldDB" id="A0A5N6XQZ5"/>
<dbReference type="InterPro" id="IPR024061">
    <property type="entry name" value="NDT80_DNA-bd_dom"/>
</dbReference>
<dbReference type="Proteomes" id="UP000325558">
    <property type="component" value="Unassembled WGS sequence"/>
</dbReference>
<feature type="domain" description="NDT80" evidence="3">
    <location>
        <begin position="144"/>
        <end position="267"/>
    </location>
</feature>
<dbReference type="SUPFAM" id="SSF49417">
    <property type="entry name" value="p53-like transcription factors"/>
    <property type="match status" value="1"/>
</dbReference>
<gene>
    <name evidence="4" type="ORF">BDV24DRAFT_169301</name>
</gene>
<feature type="region of interest" description="Disordered" evidence="2">
    <location>
        <begin position="219"/>
        <end position="239"/>
    </location>
</feature>
<sequence>MPYFSNPVMFSIAQRTHYHKSSSDKDILSYYAALVPENDNSMTIIQRDLPPPKCTLPGYKPRPHNKVLLHSPMHSKRQRSHIPVQSGSQLLTFSKPAYKFLLLDCSLRQTTLSLSAQLHGMFSLAKSSLSTSLAEDVLPQQGAEIISYRRNMFHVTGMVTLPRGLGYAMTDQGDCIPIHTRELSISVTESRAFEPVNLVSVPLKARVANITPLPGDSIHSSTTNDCSKLSKKQGPHPIPLDTVMGQDQGAGYVTLPVAWKRLQFCAALPRTVIGKSSNSTLS</sequence>
<dbReference type="OrthoDB" id="4117572at2759"/>
<dbReference type="PANTHER" id="PTHR35144">
    <property type="entry name" value="MEIOSIS-SPECIFIC TRANSCRIPTION FACTOR NDT80"/>
    <property type="match status" value="1"/>
</dbReference>
<dbReference type="PANTHER" id="PTHR35144:SF1">
    <property type="entry name" value="PROTEIN PACG"/>
    <property type="match status" value="1"/>
</dbReference>
<name>A0A5N6XQZ5_9EURO</name>
<dbReference type="GO" id="GO:0003677">
    <property type="term" value="F:DNA binding"/>
    <property type="evidence" value="ECO:0007669"/>
    <property type="project" value="UniProtKB-KW"/>
</dbReference>
<proteinExistence type="predicted"/>
<dbReference type="GO" id="GO:0000228">
    <property type="term" value="C:nuclear chromosome"/>
    <property type="evidence" value="ECO:0007669"/>
    <property type="project" value="TreeGrafter"/>
</dbReference>
<reference evidence="4" key="1">
    <citation type="submission" date="2019-04" db="EMBL/GenBank/DDBJ databases">
        <title>Friends and foes A comparative genomics study of 23 Aspergillus species from section Flavi.</title>
        <authorList>
            <consortium name="DOE Joint Genome Institute"/>
            <person name="Kjaerbolling I."/>
            <person name="Vesth T."/>
            <person name="Frisvad J.C."/>
            <person name="Nybo J.L."/>
            <person name="Theobald S."/>
            <person name="Kildgaard S."/>
            <person name="Isbrandt T."/>
            <person name="Kuo A."/>
            <person name="Sato A."/>
            <person name="Lyhne E.K."/>
            <person name="Kogle M.E."/>
            <person name="Wiebenga A."/>
            <person name="Kun R.S."/>
            <person name="Lubbers R.J."/>
            <person name="Makela M.R."/>
            <person name="Barry K."/>
            <person name="Chovatia M."/>
            <person name="Clum A."/>
            <person name="Daum C."/>
            <person name="Haridas S."/>
            <person name="He G."/>
            <person name="LaButti K."/>
            <person name="Lipzen A."/>
            <person name="Mondo S."/>
            <person name="Riley R."/>
            <person name="Salamov A."/>
            <person name="Simmons B.A."/>
            <person name="Magnuson J.K."/>
            <person name="Henrissat B."/>
            <person name="Mortensen U.H."/>
            <person name="Larsen T.O."/>
            <person name="Devries R.P."/>
            <person name="Grigoriev I.V."/>
            <person name="Machida M."/>
            <person name="Baker S.E."/>
            <person name="Andersen M.R."/>
        </authorList>
    </citation>
    <scope>NUCLEOTIDE SEQUENCE</scope>
    <source>
        <strain evidence="4">CBS 117612</strain>
    </source>
</reference>
<evidence type="ECO:0000259" key="3">
    <source>
        <dbReference type="Pfam" id="PF05224"/>
    </source>
</evidence>
<accession>A0A5N6XQZ5</accession>
<dbReference type="EMBL" id="ML737221">
    <property type="protein sequence ID" value="KAE8335358.1"/>
    <property type="molecule type" value="Genomic_DNA"/>
</dbReference>